<gene>
    <name evidence="2" type="ORF">A3F34_02110</name>
</gene>
<dbReference type="EMBL" id="MGAE01000038">
    <property type="protein sequence ID" value="OGK38919.1"/>
    <property type="molecule type" value="Genomic_DNA"/>
</dbReference>
<protein>
    <submittedName>
        <fullName evidence="2">Uncharacterized protein</fullName>
    </submittedName>
</protein>
<sequence>MARQKAKEAREEAAEEVLLLKQADEERRVRQEDERKRQLEIEIRMRIMKVKYDALVTESGLLEGLEEIKQDLLRKKTRKVVLLSDHDLDTGTLHLLWGNAFELEGREVKFDEHGQKDYYEVEVDINLKSGDLTFDPSSPNRIGTKIINGDHWRADSSLVVDMLARMYLDPVGHSVTYYPYIEPTPLR</sequence>
<accession>A0A1F7I6C8</accession>
<evidence type="ECO:0000313" key="3">
    <source>
        <dbReference type="Proteomes" id="UP000179024"/>
    </source>
</evidence>
<name>A0A1F7I6C8_9BACT</name>
<reference evidence="2 3" key="1">
    <citation type="journal article" date="2016" name="Nat. Commun.">
        <title>Thousands of microbial genomes shed light on interconnected biogeochemical processes in an aquifer system.</title>
        <authorList>
            <person name="Anantharaman K."/>
            <person name="Brown C.T."/>
            <person name="Hug L.A."/>
            <person name="Sharon I."/>
            <person name="Castelle C.J."/>
            <person name="Probst A.J."/>
            <person name="Thomas B.C."/>
            <person name="Singh A."/>
            <person name="Wilkins M.J."/>
            <person name="Karaoz U."/>
            <person name="Brodie E.L."/>
            <person name="Williams K.H."/>
            <person name="Hubbard S.S."/>
            <person name="Banfield J.F."/>
        </authorList>
    </citation>
    <scope>NUCLEOTIDE SEQUENCE [LARGE SCALE GENOMIC DNA]</scope>
</reference>
<feature type="coiled-coil region" evidence="1">
    <location>
        <begin position="3"/>
        <end position="42"/>
    </location>
</feature>
<keyword evidence="1" id="KW-0175">Coiled coil</keyword>
<organism evidence="2 3">
    <name type="scientific">Candidatus Roizmanbacteria bacterium RIFCSPHIGHO2_12_FULL_44_10</name>
    <dbReference type="NCBI Taxonomy" id="1802054"/>
    <lineage>
        <taxon>Bacteria</taxon>
        <taxon>Candidatus Roizmaniibacteriota</taxon>
    </lineage>
</organism>
<evidence type="ECO:0000256" key="1">
    <source>
        <dbReference type="SAM" id="Coils"/>
    </source>
</evidence>
<proteinExistence type="predicted"/>
<dbReference type="Proteomes" id="UP000179024">
    <property type="component" value="Unassembled WGS sequence"/>
</dbReference>
<dbReference type="AlphaFoldDB" id="A0A1F7I6C8"/>
<comment type="caution">
    <text evidence="2">The sequence shown here is derived from an EMBL/GenBank/DDBJ whole genome shotgun (WGS) entry which is preliminary data.</text>
</comment>
<evidence type="ECO:0000313" key="2">
    <source>
        <dbReference type="EMBL" id="OGK38919.1"/>
    </source>
</evidence>